<dbReference type="SUPFAM" id="SSF55781">
    <property type="entry name" value="GAF domain-like"/>
    <property type="match status" value="1"/>
</dbReference>
<proteinExistence type="predicted"/>
<dbReference type="Gene3D" id="3.30.450.40">
    <property type="match status" value="1"/>
</dbReference>
<dbReference type="Pfam" id="PF01590">
    <property type="entry name" value="GAF"/>
    <property type="match status" value="1"/>
</dbReference>
<dbReference type="InterPro" id="IPR003018">
    <property type="entry name" value="GAF"/>
</dbReference>
<protein>
    <submittedName>
        <fullName evidence="3">SpoIIE family protein phosphatase</fullName>
    </submittedName>
</protein>
<dbReference type="Pfam" id="PF13581">
    <property type="entry name" value="HATPase_c_2"/>
    <property type="match status" value="1"/>
</dbReference>
<evidence type="ECO:0000259" key="2">
    <source>
        <dbReference type="PROSITE" id="PS50112"/>
    </source>
</evidence>
<organism evidence="3 4">
    <name type="scientific">Streptomyces chiangmaiensis</name>
    <dbReference type="NCBI Taxonomy" id="766497"/>
    <lineage>
        <taxon>Bacteria</taxon>
        <taxon>Bacillati</taxon>
        <taxon>Actinomycetota</taxon>
        <taxon>Actinomycetes</taxon>
        <taxon>Kitasatosporales</taxon>
        <taxon>Streptomycetaceae</taxon>
        <taxon>Streptomyces</taxon>
    </lineage>
</organism>
<reference evidence="3" key="1">
    <citation type="submission" date="2024-01" db="EMBL/GenBank/DDBJ databases">
        <title>First draft genome sequence data of TA4-1, the type strain of Gram-positive actinobacterium Streptomyces chiangmaiensis.</title>
        <authorList>
            <person name="Yasawong M."/>
            <person name="Nantapong N."/>
        </authorList>
    </citation>
    <scope>NUCLEOTIDE SEQUENCE</scope>
    <source>
        <strain evidence="3">TA4-1</strain>
    </source>
</reference>
<dbReference type="Proteomes" id="UP001333996">
    <property type="component" value="Unassembled WGS sequence"/>
</dbReference>
<dbReference type="Gene3D" id="3.30.450.20">
    <property type="entry name" value="PAS domain"/>
    <property type="match status" value="2"/>
</dbReference>
<dbReference type="InterPro" id="IPR003594">
    <property type="entry name" value="HATPase_dom"/>
</dbReference>
<feature type="domain" description="PAS" evidence="2">
    <location>
        <begin position="22"/>
        <end position="56"/>
    </location>
</feature>
<dbReference type="InterPro" id="IPR036890">
    <property type="entry name" value="HATPase_C_sf"/>
</dbReference>
<dbReference type="InterPro" id="IPR035965">
    <property type="entry name" value="PAS-like_dom_sf"/>
</dbReference>
<dbReference type="CDD" id="cd00130">
    <property type="entry name" value="PAS"/>
    <property type="match status" value="1"/>
</dbReference>
<dbReference type="Gene3D" id="3.30.565.10">
    <property type="entry name" value="Histidine kinase-like ATPase, C-terminal domain"/>
    <property type="match status" value="1"/>
</dbReference>
<dbReference type="PROSITE" id="PS50112">
    <property type="entry name" value="PAS"/>
    <property type="match status" value="1"/>
</dbReference>
<evidence type="ECO:0000313" key="3">
    <source>
        <dbReference type="EMBL" id="MED7827105.1"/>
    </source>
</evidence>
<dbReference type="Gene3D" id="3.60.40.10">
    <property type="entry name" value="PPM-type phosphatase domain"/>
    <property type="match status" value="1"/>
</dbReference>
<name>A0ABU7FSM0_9ACTN</name>
<evidence type="ECO:0000256" key="1">
    <source>
        <dbReference type="ARBA" id="ARBA00022801"/>
    </source>
</evidence>
<dbReference type="EMBL" id="JAYWVC010000204">
    <property type="protein sequence ID" value="MED7827105.1"/>
    <property type="molecule type" value="Genomic_DNA"/>
</dbReference>
<dbReference type="Pfam" id="PF08448">
    <property type="entry name" value="PAS_4"/>
    <property type="match status" value="1"/>
</dbReference>
<dbReference type="InterPro" id="IPR013656">
    <property type="entry name" value="PAS_4"/>
</dbReference>
<dbReference type="SMART" id="SM00091">
    <property type="entry name" value="PAS"/>
    <property type="match status" value="2"/>
</dbReference>
<dbReference type="SMART" id="SM00065">
    <property type="entry name" value="GAF"/>
    <property type="match status" value="1"/>
</dbReference>
<keyword evidence="1" id="KW-0378">Hydrolase</keyword>
<dbReference type="PANTHER" id="PTHR43156">
    <property type="entry name" value="STAGE II SPORULATION PROTEIN E-RELATED"/>
    <property type="match status" value="1"/>
</dbReference>
<dbReference type="SMART" id="SM00331">
    <property type="entry name" value="PP2C_SIG"/>
    <property type="match status" value="1"/>
</dbReference>
<dbReference type="Pfam" id="PF07228">
    <property type="entry name" value="SpoIIE"/>
    <property type="match status" value="1"/>
</dbReference>
<dbReference type="InterPro" id="IPR001932">
    <property type="entry name" value="PPM-type_phosphatase-like_dom"/>
</dbReference>
<dbReference type="InterPro" id="IPR029016">
    <property type="entry name" value="GAF-like_dom_sf"/>
</dbReference>
<dbReference type="SUPFAM" id="SSF55874">
    <property type="entry name" value="ATPase domain of HSP90 chaperone/DNA topoisomerase II/histidine kinase"/>
    <property type="match status" value="1"/>
</dbReference>
<dbReference type="SUPFAM" id="SSF55785">
    <property type="entry name" value="PYP-like sensor domain (PAS domain)"/>
    <property type="match status" value="1"/>
</dbReference>
<dbReference type="InterPro" id="IPR000014">
    <property type="entry name" value="PAS"/>
</dbReference>
<keyword evidence="4" id="KW-1185">Reference proteome</keyword>
<dbReference type="RefSeq" id="WP_329511492.1">
    <property type="nucleotide sequence ID" value="NZ_BAAAYZ010000315.1"/>
</dbReference>
<sequence>MDQANSDRCGQRSPLLAVGAAVLDREGMVIRCSSTAADLLGRSPEDICGRPVQDFLAETPSTSPGTRKGQLPTEGIVPLRLRSGATIDADLQVLALDGSPDEYVVMVAPADTTDDWEIGGAFLRALLAQDQMGIAIHDANMNVVRTNIRPEMFEGPPLITGVRLKDVISTEDAEMIELLLHQVMETGVPFIRKRLEIHSSTVAGYQWDLSASAFRLQDMNGTPSGIAVTVNDTTAQQRIRRQMDLQHEAALRIGSSLDVVRTAQELADVLVPELGDITAVDISDSVLVGDEPLNIIEGLPPHLVRVGASSGSQDWPPGLTGPGESLTQPFDTTHIRQLQLGQALALDREAMLKVLSSPHLVEHLIPVGAHSMAIAPLLARGRMLGTVSVWRTEQPEPFDMAERTLLTEIASRAALGVDNARRYTREHRAAAALQERLLPRAETDTAGLETAGIYHAASGGAGISGDWFDAIPLPSLRVALVIGDVFGHGLSATATMGRLRTAIQTFADLELDPAEVLTHVEDLVQRLAAEIPYEQRDVVGATCLYAVYDPITGKCTMASAGQPPPVVIGPDGTARDIEVSPGPPLGVGGVPFESTTVALEAGSVLTLYTDGLFELEGFDAVHGMNQLRNRLTVLTRTGRSLAAIGRELIGDLTDRPPSDDVALLLARTRIISEENTVSWQFPAEPASVADARESVTRQLELWGLDELALSTELVVSELVTNAIRYAGGPVGLRLIRENVLICEVADPSNTQPRLLRAAPTDEGGRGLFIVAKCTSRWGSRYGQRGKTIWTEQPLDGLHDQMAPLFDIA</sequence>
<dbReference type="InterPro" id="IPR052016">
    <property type="entry name" value="Bact_Sigma-Reg"/>
</dbReference>
<dbReference type="SUPFAM" id="SSF81606">
    <property type="entry name" value="PP2C-like"/>
    <property type="match status" value="1"/>
</dbReference>
<dbReference type="CDD" id="cd16936">
    <property type="entry name" value="HATPase_RsbW-like"/>
    <property type="match status" value="1"/>
</dbReference>
<dbReference type="InterPro" id="IPR036457">
    <property type="entry name" value="PPM-type-like_dom_sf"/>
</dbReference>
<gene>
    <name evidence="3" type="ORF">VXC91_35605</name>
</gene>
<evidence type="ECO:0000313" key="4">
    <source>
        <dbReference type="Proteomes" id="UP001333996"/>
    </source>
</evidence>
<accession>A0ABU7FSM0</accession>
<dbReference type="PANTHER" id="PTHR43156:SF2">
    <property type="entry name" value="STAGE II SPORULATION PROTEIN E"/>
    <property type="match status" value="1"/>
</dbReference>
<comment type="caution">
    <text evidence="3">The sequence shown here is derived from an EMBL/GenBank/DDBJ whole genome shotgun (WGS) entry which is preliminary data.</text>
</comment>